<name>A0A0N1ENK4_9GAMM</name>
<dbReference type="InterPro" id="IPR007011">
    <property type="entry name" value="LEA_SMP_dom"/>
</dbReference>
<evidence type="ECO:0000313" key="3">
    <source>
        <dbReference type="EMBL" id="KPH65540.1"/>
    </source>
</evidence>
<dbReference type="EMBL" id="LHPH01000001">
    <property type="protein sequence ID" value="KPH65540.1"/>
    <property type="molecule type" value="Genomic_DNA"/>
</dbReference>
<sequence>MKNMNQSAAARIQAAEAKANNGLVEKGGFAARAQRAAANNQQTSRPAPNNGPSKTGNPSGPGRGNNPPKSK</sequence>
<dbReference type="PATRIC" id="fig|187330.3.peg.207"/>
<gene>
    <name evidence="3" type="ORF">ADS77_00995</name>
</gene>
<dbReference type="RefSeq" id="WP_054452423.1">
    <property type="nucleotide sequence ID" value="NZ_LHPH01000001.1"/>
</dbReference>
<dbReference type="AlphaFoldDB" id="A0A0N1ENK4"/>
<evidence type="ECO:0000256" key="1">
    <source>
        <dbReference type="SAM" id="MobiDB-lite"/>
    </source>
</evidence>
<dbReference type="Pfam" id="PF04927">
    <property type="entry name" value="SMP"/>
    <property type="match status" value="1"/>
</dbReference>
<evidence type="ECO:0000313" key="4">
    <source>
        <dbReference type="Proteomes" id="UP000037848"/>
    </source>
</evidence>
<organism evidence="3 4">
    <name type="scientific">Pseudoalteromonas porphyrae</name>
    <dbReference type="NCBI Taxonomy" id="187330"/>
    <lineage>
        <taxon>Bacteria</taxon>
        <taxon>Pseudomonadati</taxon>
        <taxon>Pseudomonadota</taxon>
        <taxon>Gammaproteobacteria</taxon>
        <taxon>Alteromonadales</taxon>
        <taxon>Pseudoalteromonadaceae</taxon>
        <taxon>Pseudoalteromonas</taxon>
    </lineage>
</organism>
<feature type="compositionally biased region" description="Low complexity" evidence="1">
    <location>
        <begin position="56"/>
        <end position="71"/>
    </location>
</feature>
<proteinExistence type="predicted"/>
<accession>A0A0N1ENK4</accession>
<feature type="domain" description="SMP" evidence="2">
    <location>
        <begin position="6"/>
        <end position="42"/>
    </location>
</feature>
<evidence type="ECO:0000259" key="2">
    <source>
        <dbReference type="Pfam" id="PF04927"/>
    </source>
</evidence>
<dbReference type="Proteomes" id="UP000037848">
    <property type="component" value="Unassembled WGS sequence"/>
</dbReference>
<comment type="caution">
    <text evidence="3">The sequence shown here is derived from an EMBL/GenBank/DDBJ whole genome shotgun (WGS) entry which is preliminary data.</text>
</comment>
<feature type="compositionally biased region" description="Low complexity" evidence="1">
    <location>
        <begin position="30"/>
        <end position="42"/>
    </location>
</feature>
<keyword evidence="4" id="KW-1185">Reference proteome</keyword>
<reference evidence="3 4" key="1">
    <citation type="submission" date="2015-08" db="EMBL/GenBank/DDBJ databases">
        <title>Draft Genome Sequence of Pseudoalteromonas porphyrae UCD-SED14.</title>
        <authorList>
            <person name="Coil D.A."/>
            <person name="Jospin G."/>
            <person name="Lee R.D."/>
            <person name="Eisen J.A."/>
        </authorList>
    </citation>
    <scope>NUCLEOTIDE SEQUENCE [LARGE SCALE GENOMIC DNA]</scope>
    <source>
        <strain evidence="3 4">UCD-SED14</strain>
    </source>
</reference>
<protein>
    <recommendedName>
        <fullName evidence="2">SMP domain-containing protein</fullName>
    </recommendedName>
</protein>
<feature type="region of interest" description="Disordered" evidence="1">
    <location>
        <begin position="26"/>
        <end position="71"/>
    </location>
</feature>
<feature type="compositionally biased region" description="Polar residues" evidence="1">
    <location>
        <begin position="43"/>
        <end position="55"/>
    </location>
</feature>